<organism evidence="1 2">
    <name type="scientific">Tanacetum coccineum</name>
    <dbReference type="NCBI Taxonomy" id="301880"/>
    <lineage>
        <taxon>Eukaryota</taxon>
        <taxon>Viridiplantae</taxon>
        <taxon>Streptophyta</taxon>
        <taxon>Embryophyta</taxon>
        <taxon>Tracheophyta</taxon>
        <taxon>Spermatophyta</taxon>
        <taxon>Magnoliopsida</taxon>
        <taxon>eudicotyledons</taxon>
        <taxon>Gunneridae</taxon>
        <taxon>Pentapetalae</taxon>
        <taxon>asterids</taxon>
        <taxon>campanulids</taxon>
        <taxon>Asterales</taxon>
        <taxon>Asteraceae</taxon>
        <taxon>Asteroideae</taxon>
        <taxon>Anthemideae</taxon>
        <taxon>Anthemidinae</taxon>
        <taxon>Tanacetum</taxon>
    </lineage>
</organism>
<reference evidence="1" key="2">
    <citation type="submission" date="2022-01" db="EMBL/GenBank/DDBJ databases">
        <authorList>
            <person name="Yamashiro T."/>
            <person name="Shiraishi A."/>
            <person name="Satake H."/>
            <person name="Nakayama K."/>
        </authorList>
    </citation>
    <scope>NUCLEOTIDE SEQUENCE</scope>
</reference>
<accession>A0ABQ5BXF5</accession>
<proteinExistence type="predicted"/>
<evidence type="ECO:0000313" key="1">
    <source>
        <dbReference type="EMBL" id="GJT19391.1"/>
    </source>
</evidence>
<reference evidence="1" key="1">
    <citation type="journal article" date="2022" name="Int. J. Mol. Sci.">
        <title>Draft Genome of Tanacetum Coccineum: Genomic Comparison of Closely Related Tanacetum-Family Plants.</title>
        <authorList>
            <person name="Yamashiro T."/>
            <person name="Shiraishi A."/>
            <person name="Nakayama K."/>
            <person name="Satake H."/>
        </authorList>
    </citation>
    <scope>NUCLEOTIDE SEQUENCE</scope>
</reference>
<protein>
    <recommendedName>
        <fullName evidence="3">RNA-directed DNA polymerase, eukaryota</fullName>
    </recommendedName>
</protein>
<dbReference type="Proteomes" id="UP001151760">
    <property type="component" value="Unassembled WGS sequence"/>
</dbReference>
<evidence type="ECO:0008006" key="3">
    <source>
        <dbReference type="Google" id="ProtNLM"/>
    </source>
</evidence>
<keyword evidence="2" id="KW-1185">Reference proteome</keyword>
<sequence>MEILKSIQDFVKLDTMELAQKAKIKWAIEGDENSKYYHGVLNKKRNQLAIRGILVEGFTDKHAQKKTHGISCSSDKGGIRAAKKKWMCNSSRCPSSYLVQSWLPLCLGFKRGARIVNNILTSVYLGKEVEDLINGEG</sequence>
<name>A0ABQ5BXF5_9ASTR</name>
<dbReference type="EMBL" id="BQNB010013713">
    <property type="protein sequence ID" value="GJT19391.1"/>
    <property type="molecule type" value="Genomic_DNA"/>
</dbReference>
<comment type="caution">
    <text evidence="1">The sequence shown here is derived from an EMBL/GenBank/DDBJ whole genome shotgun (WGS) entry which is preliminary data.</text>
</comment>
<evidence type="ECO:0000313" key="2">
    <source>
        <dbReference type="Proteomes" id="UP001151760"/>
    </source>
</evidence>
<gene>
    <name evidence="1" type="ORF">Tco_0878097</name>
</gene>